<protein>
    <recommendedName>
        <fullName evidence="5">Phosphoenolpyruvate synthase</fullName>
    </recommendedName>
</protein>
<dbReference type="SUPFAM" id="SSF52009">
    <property type="entry name" value="Phosphohistidine domain"/>
    <property type="match status" value="1"/>
</dbReference>
<proteinExistence type="predicted"/>
<evidence type="ECO:0000313" key="4">
    <source>
        <dbReference type="Proteomes" id="UP000448943"/>
    </source>
</evidence>
<dbReference type="InterPro" id="IPR036637">
    <property type="entry name" value="Phosphohistidine_dom_sf"/>
</dbReference>
<dbReference type="EMBL" id="SIJB01000043">
    <property type="protein sequence ID" value="NBI30849.1"/>
    <property type="molecule type" value="Genomic_DNA"/>
</dbReference>
<dbReference type="InterPro" id="IPR008279">
    <property type="entry name" value="PEP-util_enz_mobile_dom"/>
</dbReference>
<name>A0A6N9Q7R6_9BACL</name>
<dbReference type="AlphaFoldDB" id="A0A6N9Q7R6"/>
<dbReference type="Gene3D" id="3.30.470.20">
    <property type="entry name" value="ATP-grasp fold, B domain"/>
    <property type="match status" value="1"/>
</dbReference>
<evidence type="ECO:0008006" key="5">
    <source>
        <dbReference type="Google" id="ProtNLM"/>
    </source>
</evidence>
<sequence length="854" mass="97845">MLKWFNSIEKGDFNLVGGKGYNLSKMYNLGIKVPNGFVITSETYENYVHSNGLQNRIKDILNSSQSTLEKSEAIKRFFSENLISDEVKKQIQIEMNKISSGRVAVRSSSTVEDLPGMSFAGQYNTYLNVTSKDVIEKVTLCWQSLWNERAIEYRMKNNISSDFTHAVVIQEMINAKLSGIIFSSNPLNGIRSELLINSSYGLGEAIVSGNVNPDQYTVDKISSKVIKKEIASKEIFCQYAENGIQFIPVQNNKKKVSSLEKHHIQMIVKETEKIQNYFRTPQDIEFAINDHDEFFIVQSRDITSLFPIEQFEDDGKLRAYLCVNTVMLGMKEPFTPLGFDMFSYTLPAIINIMTSRKKPIDQGFVKYADGRIFADITYLLSKKWIGNQFGKAFSGNDLPFEETMNRLIKQHGKQFANQDINFKIPWGIFKYGLTSIKNLREAKKVPVTERYDHMKAVGEAVIQEHKLKAMKLNKLEDKLEFLKVIMVNAFILSVSKQGWYCTDYMNLPKIEKQLKKMYGNRFDVTPLTKSFPGCISVELGMSLNKLAKYFDELQIEPTDHHPKVKELLNKFGHRSTVELDFGVKRWGEDPEYIINLIKSYMVDQMYERNIAEIDENAKKAELFIEEIYQTIKEDKGERKANKMRTMMMNYRIAAGMREYPKFDIIRMMTIARVVMLDVGEEFQKDGRLKEAQDIFYLRVNDIKYKQNLKPIVVKNKEIYHKQLTRTAIPRIVLNTGETYYSAQKFDPNRKVFQGMPLSAGVYEGKVRVVFDPKDSKLLEGEILVTESTNPAWTPLFITAKGLIMEYGGPVSHGGIVAREYGIPAVVGIPSATNLLKDGQFVRVNGETGTVELLE</sequence>
<dbReference type="RefSeq" id="WP_160647660.1">
    <property type="nucleotide sequence ID" value="NZ_SIJB01000043.1"/>
</dbReference>
<dbReference type="Gene3D" id="3.30.1490.20">
    <property type="entry name" value="ATP-grasp fold, A domain"/>
    <property type="match status" value="1"/>
</dbReference>
<feature type="domain" description="PEP-utilising enzyme mobile" evidence="1">
    <location>
        <begin position="779"/>
        <end position="848"/>
    </location>
</feature>
<dbReference type="Proteomes" id="UP000448943">
    <property type="component" value="Unassembled WGS sequence"/>
</dbReference>
<organism evidence="3 4">
    <name type="scientific">Chengkuizengella marina</name>
    <dbReference type="NCBI Taxonomy" id="2507566"/>
    <lineage>
        <taxon>Bacteria</taxon>
        <taxon>Bacillati</taxon>
        <taxon>Bacillota</taxon>
        <taxon>Bacilli</taxon>
        <taxon>Bacillales</taxon>
        <taxon>Paenibacillaceae</taxon>
        <taxon>Chengkuizengella</taxon>
    </lineage>
</organism>
<reference evidence="3 4" key="1">
    <citation type="submission" date="2019-01" db="EMBL/GenBank/DDBJ databases">
        <title>Chengkuizengella sp. nov., isolated from deep-sea sediment of East Pacific Ocean.</title>
        <authorList>
            <person name="Yang J."/>
            <person name="Lai Q."/>
            <person name="Shao Z."/>
        </authorList>
    </citation>
    <scope>NUCLEOTIDE SEQUENCE [LARGE SCALE GENOMIC DNA]</scope>
    <source>
        <strain evidence="3 4">YPA3-1-1</strain>
    </source>
</reference>
<dbReference type="Pfam" id="PF00391">
    <property type="entry name" value="PEP-utilizers"/>
    <property type="match status" value="1"/>
</dbReference>
<dbReference type="PANTHER" id="PTHR43615:SF1">
    <property type="entry name" value="PPDK_N DOMAIN-CONTAINING PROTEIN"/>
    <property type="match status" value="1"/>
</dbReference>
<dbReference type="SUPFAM" id="SSF56059">
    <property type="entry name" value="Glutathione synthetase ATP-binding domain-like"/>
    <property type="match status" value="1"/>
</dbReference>
<dbReference type="PANTHER" id="PTHR43615">
    <property type="entry name" value="PHOSPHOENOLPYRUVATE SYNTHASE-RELATED"/>
    <property type="match status" value="1"/>
</dbReference>
<dbReference type="GO" id="GO:0016301">
    <property type="term" value="F:kinase activity"/>
    <property type="evidence" value="ECO:0007669"/>
    <property type="project" value="InterPro"/>
</dbReference>
<evidence type="ECO:0000259" key="1">
    <source>
        <dbReference type="Pfam" id="PF00391"/>
    </source>
</evidence>
<evidence type="ECO:0000259" key="2">
    <source>
        <dbReference type="Pfam" id="PF01326"/>
    </source>
</evidence>
<dbReference type="Pfam" id="PF01326">
    <property type="entry name" value="PPDK_N"/>
    <property type="match status" value="1"/>
</dbReference>
<dbReference type="InterPro" id="IPR013815">
    <property type="entry name" value="ATP_grasp_subdomain_1"/>
</dbReference>
<dbReference type="GO" id="GO:0005524">
    <property type="term" value="F:ATP binding"/>
    <property type="evidence" value="ECO:0007669"/>
    <property type="project" value="InterPro"/>
</dbReference>
<dbReference type="InterPro" id="IPR051549">
    <property type="entry name" value="PEP_Utilizing_Enz"/>
</dbReference>
<dbReference type="InterPro" id="IPR002192">
    <property type="entry name" value="PPDK_AMP/ATP-bd"/>
</dbReference>
<evidence type="ECO:0000313" key="3">
    <source>
        <dbReference type="EMBL" id="NBI30849.1"/>
    </source>
</evidence>
<keyword evidence="4" id="KW-1185">Reference proteome</keyword>
<accession>A0A6N9Q7R6</accession>
<gene>
    <name evidence="3" type="ORF">ERL59_18015</name>
</gene>
<feature type="domain" description="Pyruvate phosphate dikinase AMP/ATP-binding" evidence="2">
    <location>
        <begin position="14"/>
        <end position="304"/>
    </location>
</feature>
<comment type="caution">
    <text evidence="3">The sequence shown here is derived from an EMBL/GenBank/DDBJ whole genome shotgun (WGS) entry which is preliminary data.</text>
</comment>
<dbReference type="Gene3D" id="3.50.30.10">
    <property type="entry name" value="Phosphohistidine domain"/>
    <property type="match status" value="1"/>
</dbReference>
<dbReference type="OrthoDB" id="9765468at2"/>